<reference evidence="3" key="1">
    <citation type="submission" date="2020-10" db="EMBL/GenBank/DDBJ databases">
        <authorList>
            <person name="Gilroy R."/>
        </authorList>
    </citation>
    <scope>NUCLEOTIDE SEQUENCE</scope>
    <source>
        <strain evidence="3">ChiBcec2-4451</strain>
    </source>
</reference>
<keyword evidence="2" id="KW-0472">Membrane</keyword>
<feature type="compositionally biased region" description="Basic and acidic residues" evidence="1">
    <location>
        <begin position="94"/>
        <end position="117"/>
    </location>
</feature>
<dbReference type="EMBL" id="DVON01000009">
    <property type="protein sequence ID" value="HIV11565.1"/>
    <property type="molecule type" value="Genomic_DNA"/>
</dbReference>
<feature type="compositionally biased region" description="Basic and acidic residues" evidence="1">
    <location>
        <begin position="65"/>
        <end position="80"/>
    </location>
</feature>
<feature type="transmembrane region" description="Helical" evidence="2">
    <location>
        <begin position="216"/>
        <end position="241"/>
    </location>
</feature>
<feature type="transmembrane region" description="Helical" evidence="2">
    <location>
        <begin position="247"/>
        <end position="271"/>
    </location>
</feature>
<dbReference type="Proteomes" id="UP000886723">
    <property type="component" value="Unassembled WGS sequence"/>
</dbReference>
<organism evidence="3 4">
    <name type="scientific">Candidatus Pullilachnospira stercoravium</name>
    <dbReference type="NCBI Taxonomy" id="2840913"/>
    <lineage>
        <taxon>Bacteria</taxon>
        <taxon>Bacillati</taxon>
        <taxon>Bacillota</taxon>
        <taxon>Clostridia</taxon>
        <taxon>Lachnospirales</taxon>
        <taxon>Lachnospiraceae</taxon>
        <taxon>Lachnospiraceae incertae sedis</taxon>
        <taxon>Candidatus Pullilachnospira</taxon>
    </lineage>
</organism>
<reference evidence="3" key="2">
    <citation type="journal article" date="2021" name="PeerJ">
        <title>Extensive microbial diversity within the chicken gut microbiome revealed by metagenomics and culture.</title>
        <authorList>
            <person name="Gilroy R."/>
            <person name="Ravi A."/>
            <person name="Getino M."/>
            <person name="Pursley I."/>
            <person name="Horton D.L."/>
            <person name="Alikhan N.F."/>
            <person name="Baker D."/>
            <person name="Gharbi K."/>
            <person name="Hall N."/>
            <person name="Watson M."/>
            <person name="Adriaenssens E.M."/>
            <person name="Foster-Nyarko E."/>
            <person name="Jarju S."/>
            <person name="Secka A."/>
            <person name="Antonio M."/>
            <person name="Oren A."/>
            <person name="Chaudhuri R.R."/>
            <person name="La Ragione R."/>
            <person name="Hildebrand F."/>
            <person name="Pallen M.J."/>
        </authorList>
    </citation>
    <scope>NUCLEOTIDE SEQUENCE</scope>
    <source>
        <strain evidence="3">ChiBcec2-4451</strain>
    </source>
</reference>
<feature type="transmembrane region" description="Helical" evidence="2">
    <location>
        <begin position="283"/>
        <end position="310"/>
    </location>
</feature>
<protein>
    <recommendedName>
        <fullName evidence="5">DUF1700 domain-containing protein</fullName>
    </recommendedName>
</protein>
<feature type="compositionally biased region" description="Low complexity" evidence="1">
    <location>
        <begin position="131"/>
        <end position="146"/>
    </location>
</feature>
<feature type="region of interest" description="Disordered" evidence="1">
    <location>
        <begin position="65"/>
        <end position="172"/>
    </location>
</feature>
<feature type="compositionally biased region" description="Gly residues" evidence="1">
    <location>
        <begin position="119"/>
        <end position="130"/>
    </location>
</feature>
<dbReference type="Pfam" id="PF22564">
    <property type="entry name" value="HAAS"/>
    <property type="match status" value="1"/>
</dbReference>
<sequence length="337" mass="34598">MNRREFMAQLERLLGELPESERVEALRFYNDYFDEAGPENEAGVIQELGSPGRVAAVIRANLDGNQDRGEFTERGYRDNVQENTPNYPGPAKPVQKERTGSRIFGDRESQDRQRDAGKMGAGAEAGGARGFAGADASGGRAPGAEAGARKTFGDNPGGGTTGDNTNSSGGYGTAGDHAGNYGSTGNSSGGYGPTGNAGGYSYGPQAPRQKRGAGGWALLIILVVFASPVILGIGGGILGLIGGLAGGFLGLLAACIGGGIGLTVGGVVLFVESIVQLFHSPAAGLVGMGGGLIFTALGILLLLAFAWLAFRLLPRIFRAVVNFISRVAHRGRGGNRA</sequence>
<keyword evidence="2" id="KW-0812">Transmembrane</keyword>
<evidence type="ECO:0000313" key="4">
    <source>
        <dbReference type="Proteomes" id="UP000886723"/>
    </source>
</evidence>
<dbReference type="AlphaFoldDB" id="A0A9D1NRM3"/>
<evidence type="ECO:0000256" key="2">
    <source>
        <dbReference type="SAM" id="Phobius"/>
    </source>
</evidence>
<evidence type="ECO:0000256" key="1">
    <source>
        <dbReference type="SAM" id="MobiDB-lite"/>
    </source>
</evidence>
<keyword evidence="2" id="KW-1133">Transmembrane helix</keyword>
<accession>A0A9D1NRM3</accession>
<evidence type="ECO:0008006" key="5">
    <source>
        <dbReference type="Google" id="ProtNLM"/>
    </source>
</evidence>
<name>A0A9D1NRM3_9FIRM</name>
<evidence type="ECO:0000313" key="3">
    <source>
        <dbReference type="EMBL" id="HIV11565.1"/>
    </source>
</evidence>
<proteinExistence type="predicted"/>
<gene>
    <name evidence="3" type="ORF">IAA63_00305</name>
</gene>
<comment type="caution">
    <text evidence="3">The sequence shown here is derived from an EMBL/GenBank/DDBJ whole genome shotgun (WGS) entry which is preliminary data.</text>
</comment>